<reference evidence="10" key="1">
    <citation type="journal article" date="2021" name="IMA Fungus">
        <title>Genomic characterization of three marine fungi, including Emericellopsis atlantica sp. nov. with signatures of a generalist lifestyle and marine biomass degradation.</title>
        <authorList>
            <person name="Hagestad O.C."/>
            <person name="Hou L."/>
            <person name="Andersen J.H."/>
            <person name="Hansen E.H."/>
            <person name="Altermark B."/>
            <person name="Li C."/>
            <person name="Kuhnert E."/>
            <person name="Cox R.J."/>
            <person name="Crous P.W."/>
            <person name="Spatafora J.W."/>
            <person name="Lail K."/>
            <person name="Amirebrahimi M."/>
            <person name="Lipzen A."/>
            <person name="Pangilinan J."/>
            <person name="Andreopoulos W."/>
            <person name="Hayes R.D."/>
            <person name="Ng V."/>
            <person name="Grigoriev I.V."/>
            <person name="Jackson S.A."/>
            <person name="Sutton T.D.S."/>
            <person name="Dobson A.D.W."/>
            <person name="Rama T."/>
        </authorList>
    </citation>
    <scope>NUCLEOTIDE SEQUENCE</scope>
    <source>
        <strain evidence="10">TRa3180A</strain>
    </source>
</reference>
<evidence type="ECO:0000256" key="1">
    <source>
        <dbReference type="ARBA" id="ARBA00004567"/>
    </source>
</evidence>
<keyword evidence="8" id="KW-0175">Coiled coil</keyword>
<dbReference type="InterPro" id="IPR025574">
    <property type="entry name" value="Nucleoporin_FG_rpt"/>
</dbReference>
<evidence type="ECO:0000313" key="10">
    <source>
        <dbReference type="EMBL" id="KAG9247088.1"/>
    </source>
</evidence>
<keyword evidence="3" id="KW-0509">mRNA transport</keyword>
<evidence type="ECO:0000256" key="5">
    <source>
        <dbReference type="ARBA" id="ARBA00023010"/>
    </source>
</evidence>
<dbReference type="GO" id="GO:0005643">
    <property type="term" value="C:nuclear pore"/>
    <property type="evidence" value="ECO:0007669"/>
    <property type="project" value="UniProtKB-SubCell"/>
</dbReference>
<dbReference type="Pfam" id="PF13634">
    <property type="entry name" value="Nucleoporin_FG"/>
    <property type="match status" value="1"/>
</dbReference>
<feature type="compositionally biased region" description="Polar residues" evidence="9">
    <location>
        <begin position="93"/>
        <end position="114"/>
    </location>
</feature>
<keyword evidence="5" id="KW-0811">Translocation</keyword>
<evidence type="ECO:0000256" key="9">
    <source>
        <dbReference type="SAM" id="MobiDB-lite"/>
    </source>
</evidence>
<evidence type="ECO:0000256" key="8">
    <source>
        <dbReference type="SAM" id="Coils"/>
    </source>
</evidence>
<dbReference type="InterPro" id="IPR024882">
    <property type="entry name" value="NUP58/p45/49"/>
</dbReference>
<keyword evidence="7" id="KW-0539">Nucleus</keyword>
<organism evidence="10 11">
    <name type="scientific">Calycina marina</name>
    <dbReference type="NCBI Taxonomy" id="1763456"/>
    <lineage>
        <taxon>Eukaryota</taxon>
        <taxon>Fungi</taxon>
        <taxon>Dikarya</taxon>
        <taxon>Ascomycota</taxon>
        <taxon>Pezizomycotina</taxon>
        <taxon>Leotiomycetes</taxon>
        <taxon>Helotiales</taxon>
        <taxon>Pezizellaceae</taxon>
        <taxon>Calycina</taxon>
    </lineage>
</organism>
<dbReference type="GO" id="GO:0015031">
    <property type="term" value="P:protein transport"/>
    <property type="evidence" value="ECO:0007669"/>
    <property type="project" value="UniProtKB-KW"/>
</dbReference>
<feature type="region of interest" description="Disordered" evidence="9">
    <location>
        <begin position="93"/>
        <end position="207"/>
    </location>
</feature>
<keyword evidence="11" id="KW-1185">Reference proteome</keyword>
<feature type="compositionally biased region" description="Low complexity" evidence="9">
    <location>
        <begin position="122"/>
        <end position="150"/>
    </location>
</feature>
<dbReference type="OrthoDB" id="2538017at2759"/>
<evidence type="ECO:0000256" key="7">
    <source>
        <dbReference type="ARBA" id="ARBA00023242"/>
    </source>
</evidence>
<gene>
    <name evidence="10" type="ORF">BJ878DRAFT_415610</name>
</gene>
<accession>A0A9P7Z7L2</accession>
<keyword evidence="2" id="KW-0813">Transport</keyword>
<feature type="coiled-coil region" evidence="8">
    <location>
        <begin position="391"/>
        <end position="418"/>
    </location>
</feature>
<dbReference type="AlphaFoldDB" id="A0A9P7Z7L2"/>
<evidence type="ECO:0000256" key="2">
    <source>
        <dbReference type="ARBA" id="ARBA00022448"/>
    </source>
</evidence>
<dbReference type="GO" id="GO:0051028">
    <property type="term" value="P:mRNA transport"/>
    <property type="evidence" value="ECO:0007669"/>
    <property type="project" value="UniProtKB-KW"/>
</dbReference>
<evidence type="ECO:0000256" key="4">
    <source>
        <dbReference type="ARBA" id="ARBA00022927"/>
    </source>
</evidence>
<comment type="subcellular location">
    <subcellularLocation>
        <location evidence="1">Nucleus</location>
        <location evidence="1">Nuclear pore complex</location>
    </subcellularLocation>
</comment>
<sequence length="495" mass="50827">MVLAISASGPAAGGLSINTASANSIFGPSSGTTPAVGEMFGSTQASKPLFGAATTTTAPQTGGLFGTASGTTGAGLFGNTASQAPASGGLFGTATSQPQTGGLFGSSTAASQPPTGGLFGATSTTTSQPQTGGLFGTSQPQPQPQTQTSGGLFGGLGGTQSQNTGGRLFGMSQQNQNQCGGASIGLGNNHNQQNQNQNQNQNQGASVFGNNQQAHQNAAYSQAGSFIGGLTMGASNQGNIQQRAPGVYIDKENLRLTTRFDDLHENIKSQIELMDLLVQNQMARKGECDAILPAHANHLSAMPNDVEFCRRKLIGVETALTTDVDSIAHMQGLLHMDAENAKLSFKATDRLKLPSQYHTPGVWAKPANASGGQDGSEDEARDIVTFFSSTADEMATTLTKYEQNMKEIEAHLRTVEATTAQQVNSLVAKRNGASGSDGNAIGELASVLGEFQQGVLHVAGTIGAAREGMQTLQNGSFTGPGPRGTPVKGRRGGVY</sequence>
<evidence type="ECO:0000313" key="11">
    <source>
        <dbReference type="Proteomes" id="UP000887226"/>
    </source>
</evidence>
<name>A0A9P7Z7L2_9HELO</name>
<dbReference type="PANTHER" id="PTHR13437">
    <property type="entry name" value="NUCLEOPORIN P58/P45 NUCLEOPORIN-LIKE PROTEIN 1"/>
    <property type="match status" value="1"/>
</dbReference>
<evidence type="ECO:0000256" key="6">
    <source>
        <dbReference type="ARBA" id="ARBA00023132"/>
    </source>
</evidence>
<protein>
    <submittedName>
        <fullName evidence="10">Uncharacterized protein</fullName>
    </submittedName>
</protein>
<feature type="compositionally biased region" description="Polar residues" evidence="9">
    <location>
        <begin position="171"/>
        <end position="180"/>
    </location>
</feature>
<keyword evidence="4" id="KW-0653">Protein transport</keyword>
<dbReference type="GO" id="GO:0008139">
    <property type="term" value="F:nuclear localization sequence binding"/>
    <property type="evidence" value="ECO:0007669"/>
    <property type="project" value="InterPro"/>
</dbReference>
<dbReference type="Proteomes" id="UP000887226">
    <property type="component" value="Unassembled WGS sequence"/>
</dbReference>
<dbReference type="Pfam" id="PF21121">
    <property type="entry name" value="Nup49_C"/>
    <property type="match status" value="1"/>
</dbReference>
<feature type="region of interest" description="Disordered" evidence="9">
    <location>
        <begin position="472"/>
        <end position="495"/>
    </location>
</feature>
<evidence type="ECO:0000256" key="3">
    <source>
        <dbReference type="ARBA" id="ARBA00022816"/>
    </source>
</evidence>
<proteinExistence type="predicted"/>
<dbReference type="GO" id="GO:0017056">
    <property type="term" value="F:structural constituent of nuclear pore"/>
    <property type="evidence" value="ECO:0007669"/>
    <property type="project" value="InterPro"/>
</dbReference>
<dbReference type="EMBL" id="MU253783">
    <property type="protein sequence ID" value="KAG9247088.1"/>
    <property type="molecule type" value="Genomic_DNA"/>
</dbReference>
<dbReference type="PANTHER" id="PTHR13437:SF2">
    <property type="entry name" value="NUCLEOPORIN P58_P45"/>
    <property type="match status" value="1"/>
</dbReference>
<comment type="caution">
    <text evidence="10">The sequence shown here is derived from an EMBL/GenBank/DDBJ whole genome shotgun (WGS) entry which is preliminary data.</text>
</comment>
<keyword evidence="6" id="KW-0906">Nuclear pore complex</keyword>
<feature type="compositionally biased region" description="Low complexity" evidence="9">
    <location>
        <begin position="188"/>
        <end position="203"/>
    </location>
</feature>